<evidence type="ECO:0000313" key="3">
    <source>
        <dbReference type="Proteomes" id="UP000015105"/>
    </source>
</evidence>
<reference evidence="2" key="3">
    <citation type="journal article" date="2017" name="Nature">
        <title>Genome sequence of the progenitor of the wheat D genome Aegilops tauschii.</title>
        <authorList>
            <person name="Luo M.C."/>
            <person name="Gu Y.Q."/>
            <person name="Puiu D."/>
            <person name="Wang H."/>
            <person name="Twardziok S.O."/>
            <person name="Deal K.R."/>
            <person name="Huo N."/>
            <person name="Zhu T."/>
            <person name="Wang L."/>
            <person name="Wang Y."/>
            <person name="McGuire P.E."/>
            <person name="Liu S."/>
            <person name="Long H."/>
            <person name="Ramasamy R.K."/>
            <person name="Rodriguez J.C."/>
            <person name="Van S.L."/>
            <person name="Yuan L."/>
            <person name="Wang Z."/>
            <person name="Xia Z."/>
            <person name="Xiao L."/>
            <person name="Anderson O.D."/>
            <person name="Ouyang S."/>
            <person name="Liang Y."/>
            <person name="Zimin A.V."/>
            <person name="Pertea G."/>
            <person name="Qi P."/>
            <person name="Bennetzen J.L."/>
            <person name="Dai X."/>
            <person name="Dawson M.W."/>
            <person name="Muller H.G."/>
            <person name="Kugler K."/>
            <person name="Rivarola-Duarte L."/>
            <person name="Spannagl M."/>
            <person name="Mayer K.F.X."/>
            <person name="Lu F.H."/>
            <person name="Bevan M.W."/>
            <person name="Leroy P."/>
            <person name="Li P."/>
            <person name="You F.M."/>
            <person name="Sun Q."/>
            <person name="Liu Z."/>
            <person name="Lyons E."/>
            <person name="Wicker T."/>
            <person name="Salzberg S.L."/>
            <person name="Devos K.M."/>
            <person name="Dvorak J."/>
        </authorList>
    </citation>
    <scope>NUCLEOTIDE SEQUENCE [LARGE SCALE GENOMIC DNA]</scope>
    <source>
        <strain evidence="2">cv. AL8/78</strain>
    </source>
</reference>
<organism evidence="2 3">
    <name type="scientific">Aegilops tauschii subsp. strangulata</name>
    <name type="common">Goatgrass</name>
    <dbReference type="NCBI Taxonomy" id="200361"/>
    <lineage>
        <taxon>Eukaryota</taxon>
        <taxon>Viridiplantae</taxon>
        <taxon>Streptophyta</taxon>
        <taxon>Embryophyta</taxon>
        <taxon>Tracheophyta</taxon>
        <taxon>Spermatophyta</taxon>
        <taxon>Magnoliopsida</taxon>
        <taxon>Liliopsida</taxon>
        <taxon>Poales</taxon>
        <taxon>Poaceae</taxon>
        <taxon>BOP clade</taxon>
        <taxon>Pooideae</taxon>
        <taxon>Triticodae</taxon>
        <taxon>Triticeae</taxon>
        <taxon>Triticinae</taxon>
        <taxon>Aegilops</taxon>
    </lineage>
</organism>
<evidence type="ECO:0000256" key="1">
    <source>
        <dbReference type="SAM" id="MobiDB-lite"/>
    </source>
</evidence>
<name>A0A453BLU8_AEGTS</name>
<protein>
    <submittedName>
        <fullName evidence="2">Uncharacterized protein</fullName>
    </submittedName>
</protein>
<dbReference type="EnsemblPlants" id="AET2Gv20557500.9">
    <property type="protein sequence ID" value="AET2Gv20557500.9"/>
    <property type="gene ID" value="AET2Gv20557500"/>
</dbReference>
<reference evidence="2" key="4">
    <citation type="submission" date="2019-03" db="UniProtKB">
        <authorList>
            <consortium name="EnsemblPlants"/>
        </authorList>
    </citation>
    <scope>IDENTIFICATION</scope>
</reference>
<proteinExistence type="predicted"/>
<reference evidence="2" key="5">
    <citation type="journal article" date="2021" name="G3 (Bethesda)">
        <title>Aegilops tauschii genome assembly Aet v5.0 features greater sequence contiguity and improved annotation.</title>
        <authorList>
            <person name="Wang L."/>
            <person name="Zhu T."/>
            <person name="Rodriguez J.C."/>
            <person name="Deal K.R."/>
            <person name="Dubcovsky J."/>
            <person name="McGuire P.E."/>
            <person name="Lux T."/>
            <person name="Spannagl M."/>
            <person name="Mayer K.F.X."/>
            <person name="Baldrich P."/>
            <person name="Meyers B.C."/>
            <person name="Huo N."/>
            <person name="Gu Y.Q."/>
            <person name="Zhou H."/>
            <person name="Devos K.M."/>
            <person name="Bennetzen J.L."/>
            <person name="Unver T."/>
            <person name="Budak H."/>
            <person name="Gulick P.J."/>
            <person name="Galiba G."/>
            <person name="Kalapos B."/>
            <person name="Nelson D.R."/>
            <person name="Li P."/>
            <person name="You F.M."/>
            <person name="Luo M.C."/>
            <person name="Dvorak J."/>
        </authorList>
    </citation>
    <scope>NUCLEOTIDE SEQUENCE [LARGE SCALE GENOMIC DNA]</scope>
    <source>
        <strain evidence="2">cv. AL8/78</strain>
    </source>
</reference>
<reference evidence="3" key="2">
    <citation type="journal article" date="2017" name="Nat. Plants">
        <title>The Aegilops tauschii genome reveals multiple impacts of transposons.</title>
        <authorList>
            <person name="Zhao G."/>
            <person name="Zou C."/>
            <person name="Li K."/>
            <person name="Wang K."/>
            <person name="Li T."/>
            <person name="Gao L."/>
            <person name="Zhang X."/>
            <person name="Wang H."/>
            <person name="Yang Z."/>
            <person name="Liu X."/>
            <person name="Jiang W."/>
            <person name="Mao L."/>
            <person name="Kong X."/>
            <person name="Jiao Y."/>
            <person name="Jia J."/>
        </authorList>
    </citation>
    <scope>NUCLEOTIDE SEQUENCE [LARGE SCALE GENOMIC DNA]</scope>
    <source>
        <strain evidence="3">cv. AL8/78</strain>
    </source>
</reference>
<dbReference type="AlphaFoldDB" id="A0A453BLU8"/>
<evidence type="ECO:0000313" key="2">
    <source>
        <dbReference type="EnsemblPlants" id="AET2Gv20557500.9"/>
    </source>
</evidence>
<dbReference type="Gramene" id="AET2Gv20557500.9">
    <property type="protein sequence ID" value="AET2Gv20557500.9"/>
    <property type="gene ID" value="AET2Gv20557500"/>
</dbReference>
<reference evidence="3" key="1">
    <citation type="journal article" date="2014" name="Science">
        <title>Ancient hybridizations among the ancestral genomes of bread wheat.</title>
        <authorList>
            <consortium name="International Wheat Genome Sequencing Consortium,"/>
            <person name="Marcussen T."/>
            <person name="Sandve S.R."/>
            <person name="Heier L."/>
            <person name="Spannagl M."/>
            <person name="Pfeifer M."/>
            <person name="Jakobsen K.S."/>
            <person name="Wulff B.B."/>
            <person name="Steuernagel B."/>
            <person name="Mayer K.F."/>
            <person name="Olsen O.A."/>
        </authorList>
    </citation>
    <scope>NUCLEOTIDE SEQUENCE [LARGE SCALE GENOMIC DNA]</scope>
    <source>
        <strain evidence="3">cv. AL8/78</strain>
    </source>
</reference>
<sequence length="123" mass="13766">MCRHSLLLQVTNENMSSSYFSVAWNKIDINIHQFGFHLTKTSVQKSTHTACQLNFKCIFYCRLLLPVQESVNYPLISGRGAPAPDLEGQQVLHSAEARPAPRSARRRTGITARHGTLVQARSS</sequence>
<keyword evidence="3" id="KW-1185">Reference proteome</keyword>
<feature type="region of interest" description="Disordered" evidence="1">
    <location>
        <begin position="92"/>
        <end position="123"/>
    </location>
</feature>
<accession>A0A453BLU8</accession>
<dbReference type="Proteomes" id="UP000015105">
    <property type="component" value="Chromosome 2D"/>
</dbReference>